<comment type="similarity">
    <text evidence="1">Belongs to the DprA/Smf family.</text>
</comment>
<organism evidence="3">
    <name type="scientific">freshwater metagenome</name>
    <dbReference type="NCBI Taxonomy" id="449393"/>
    <lineage>
        <taxon>unclassified sequences</taxon>
        <taxon>metagenomes</taxon>
        <taxon>ecological metagenomes</taxon>
    </lineage>
</organism>
<sequence>MNDELRARVLLFANIEGGVAFWANEIFNFGATSVLEKLKGGGYDPIKYEKLIKNVRAANPEEQYSSILGTGSVFLYPGISGWPACLDELAAPPIGLVVKGSVEVLSQKSLAIVGTRNPTPYGVRNAGDFAAGFVDREWAITSGGAYGIDSAAHKGALYAEGITIAVVAAGIDINYPAGNIRLFAEIAESGAIVSEVMPGCRALPVRFLTRNRLIAALSTATLVVEAAFRSGSLRTARDAAELMRPVMAIPGPINSPTSEGCHRLIGERAAEIVTSVSDAVEFVSSF</sequence>
<dbReference type="GO" id="GO:0009294">
    <property type="term" value="P:DNA-mediated transformation"/>
    <property type="evidence" value="ECO:0007669"/>
    <property type="project" value="InterPro"/>
</dbReference>
<dbReference type="PANTHER" id="PTHR43022:SF1">
    <property type="entry name" value="PROTEIN SMF"/>
    <property type="match status" value="1"/>
</dbReference>
<evidence type="ECO:0000256" key="1">
    <source>
        <dbReference type="ARBA" id="ARBA00006525"/>
    </source>
</evidence>
<dbReference type="AlphaFoldDB" id="A0A6J7DBJ7"/>
<evidence type="ECO:0000259" key="2">
    <source>
        <dbReference type="Pfam" id="PF02481"/>
    </source>
</evidence>
<name>A0A6J7DBJ7_9ZZZZ</name>
<dbReference type="InterPro" id="IPR003488">
    <property type="entry name" value="DprA"/>
</dbReference>
<dbReference type="SUPFAM" id="SSF102405">
    <property type="entry name" value="MCP/YpsA-like"/>
    <property type="match status" value="1"/>
</dbReference>
<dbReference type="NCBIfam" id="TIGR00732">
    <property type="entry name" value="dprA"/>
    <property type="match status" value="1"/>
</dbReference>
<accession>A0A6J7DBJ7</accession>
<evidence type="ECO:0000313" key="3">
    <source>
        <dbReference type="EMBL" id="CAB4865769.1"/>
    </source>
</evidence>
<gene>
    <name evidence="3" type="ORF">UFOPK3461_00041</name>
</gene>
<feature type="domain" description="Smf/DprA SLOG" evidence="2">
    <location>
        <begin position="80"/>
        <end position="283"/>
    </location>
</feature>
<dbReference type="EMBL" id="CAFBLW010000001">
    <property type="protein sequence ID" value="CAB4865769.1"/>
    <property type="molecule type" value="Genomic_DNA"/>
</dbReference>
<dbReference type="Gene3D" id="3.40.50.450">
    <property type="match status" value="1"/>
</dbReference>
<reference evidence="3" key="1">
    <citation type="submission" date="2020-05" db="EMBL/GenBank/DDBJ databases">
        <authorList>
            <person name="Chiriac C."/>
            <person name="Salcher M."/>
            <person name="Ghai R."/>
            <person name="Kavagutti S V."/>
        </authorList>
    </citation>
    <scope>NUCLEOTIDE SEQUENCE</scope>
</reference>
<proteinExistence type="inferred from homology"/>
<protein>
    <submittedName>
        <fullName evidence="3">Unannotated protein</fullName>
    </submittedName>
</protein>
<dbReference type="PANTHER" id="PTHR43022">
    <property type="entry name" value="PROTEIN SMF"/>
    <property type="match status" value="1"/>
</dbReference>
<dbReference type="Pfam" id="PF02481">
    <property type="entry name" value="DNA_processg_A"/>
    <property type="match status" value="1"/>
</dbReference>
<dbReference type="InterPro" id="IPR057666">
    <property type="entry name" value="DrpA_SLOG"/>
</dbReference>